<comment type="cofactor">
    <cofactor evidence="1">
        <name>pyridoxal 5'-phosphate</name>
        <dbReference type="ChEBI" id="CHEBI:597326"/>
    </cofactor>
</comment>
<dbReference type="GO" id="GO:0046653">
    <property type="term" value="P:tetrahydrofolate metabolic process"/>
    <property type="evidence" value="ECO:0007669"/>
    <property type="project" value="TreeGrafter"/>
</dbReference>
<feature type="domain" description="Serine hydroxymethyltransferase-like" evidence="3">
    <location>
        <begin position="6"/>
        <end position="386"/>
    </location>
</feature>
<dbReference type="PANTHER" id="PTHR11680:SF35">
    <property type="entry name" value="SERINE HYDROXYMETHYLTRANSFERASE 1"/>
    <property type="match status" value="1"/>
</dbReference>
<dbReference type="GO" id="GO:0004372">
    <property type="term" value="F:glycine hydroxymethyltransferase activity"/>
    <property type="evidence" value="ECO:0007669"/>
    <property type="project" value="TreeGrafter"/>
</dbReference>
<proteinExistence type="predicted"/>
<evidence type="ECO:0000256" key="2">
    <source>
        <dbReference type="ARBA" id="ARBA00022898"/>
    </source>
</evidence>
<evidence type="ECO:0000259" key="3">
    <source>
        <dbReference type="Pfam" id="PF00464"/>
    </source>
</evidence>
<name>A0A8J2Z3C8_9GAMM</name>
<organism evidence="4 5">
    <name type="scientific">Cysteiniphilum litorale</name>
    <dbReference type="NCBI Taxonomy" id="2056700"/>
    <lineage>
        <taxon>Bacteria</taxon>
        <taxon>Pseudomonadati</taxon>
        <taxon>Pseudomonadota</taxon>
        <taxon>Gammaproteobacteria</taxon>
        <taxon>Thiotrichales</taxon>
        <taxon>Fastidiosibacteraceae</taxon>
        <taxon>Cysteiniphilum</taxon>
    </lineage>
</organism>
<dbReference type="InterPro" id="IPR015422">
    <property type="entry name" value="PyrdxlP-dep_Trfase_small"/>
</dbReference>
<evidence type="ECO:0000313" key="5">
    <source>
        <dbReference type="Proteomes" id="UP000636949"/>
    </source>
</evidence>
<dbReference type="OrthoDB" id="9019276at2"/>
<evidence type="ECO:0000313" key="4">
    <source>
        <dbReference type="EMBL" id="GGF92250.1"/>
    </source>
</evidence>
<dbReference type="AlphaFoldDB" id="A0A8J2Z3C8"/>
<dbReference type="GO" id="GO:0019264">
    <property type="term" value="P:glycine biosynthetic process from serine"/>
    <property type="evidence" value="ECO:0007669"/>
    <property type="project" value="TreeGrafter"/>
</dbReference>
<dbReference type="Pfam" id="PF00464">
    <property type="entry name" value="SHMT"/>
    <property type="match status" value="1"/>
</dbReference>
<evidence type="ECO:0000256" key="1">
    <source>
        <dbReference type="ARBA" id="ARBA00001933"/>
    </source>
</evidence>
<dbReference type="GO" id="GO:0005737">
    <property type="term" value="C:cytoplasm"/>
    <property type="evidence" value="ECO:0007669"/>
    <property type="project" value="TreeGrafter"/>
</dbReference>
<dbReference type="EMBL" id="BMJS01000005">
    <property type="protein sequence ID" value="GGF92250.1"/>
    <property type="molecule type" value="Genomic_DNA"/>
</dbReference>
<dbReference type="InterPro" id="IPR015421">
    <property type="entry name" value="PyrdxlP-dep_Trfase_major"/>
</dbReference>
<dbReference type="GO" id="GO:0030170">
    <property type="term" value="F:pyridoxal phosphate binding"/>
    <property type="evidence" value="ECO:0007669"/>
    <property type="project" value="TreeGrafter"/>
</dbReference>
<comment type="caution">
    <text evidence="4">The sequence shown here is derived from an EMBL/GenBank/DDBJ whole genome shotgun (WGS) entry which is preliminary data.</text>
</comment>
<dbReference type="InterPro" id="IPR015424">
    <property type="entry name" value="PyrdxlP-dep_Trfase"/>
</dbReference>
<keyword evidence="2" id="KW-0663">Pyridoxal phosphate</keyword>
<gene>
    <name evidence="4" type="ORF">GCM10010995_06760</name>
</gene>
<dbReference type="Gene3D" id="3.40.640.10">
    <property type="entry name" value="Type I PLP-dependent aspartate aminotransferase-like (Major domain)"/>
    <property type="match status" value="1"/>
</dbReference>
<sequence length="419" mass="46978">MEALEQLNDFLKEDCTYRSSILNLNASENHMSLSAKKILTSTAYDCYDFPPCAGEIFGAWHFSEACHHAKLSAFIADQTQYFLGTRRVDFRPRGGQAAEISILLGLANSGDHVFYVSEHCGGHFGLNYIASKCGISMHDIVFDQHTHLIDIERTLTMMSNVWQASSNKLMLVNQSFIVQSQPWEKIVSAFKAQYPNMVISCDISHLLGLIIGQQLANPLRYGVDIIHGSTHKTFPGPQKAIIAFHCDFNHDDEAKIRHSISPGLQSNSGTAEMMALAYVFCEMRVHAIAYAKSVCEHAQIMAKHLINERINVCGCQFNYTQTHQLWLPMTSEGDAWNVFARLHQAGIRVLPAWLPFENSWGIRLGTNALTRRGLIAEDFLTTAHWIAEVINAKTNIKGLRTKVSALATKYPLTQLKYTL</sequence>
<reference evidence="4" key="2">
    <citation type="submission" date="2020-09" db="EMBL/GenBank/DDBJ databases">
        <authorList>
            <person name="Sun Q."/>
            <person name="Zhou Y."/>
        </authorList>
    </citation>
    <scope>NUCLEOTIDE SEQUENCE</scope>
    <source>
        <strain evidence="4">CGMCC 1.15758</strain>
    </source>
</reference>
<protein>
    <submittedName>
        <fullName evidence="4">Serine hydroxymethyltransferase</fullName>
    </submittedName>
</protein>
<dbReference type="InterPro" id="IPR039429">
    <property type="entry name" value="SHMT-like_dom"/>
</dbReference>
<dbReference type="PANTHER" id="PTHR11680">
    <property type="entry name" value="SERINE HYDROXYMETHYLTRANSFERASE"/>
    <property type="match status" value="1"/>
</dbReference>
<accession>A0A8J2Z3C8</accession>
<dbReference type="Proteomes" id="UP000636949">
    <property type="component" value="Unassembled WGS sequence"/>
</dbReference>
<dbReference type="Gene3D" id="3.90.1150.10">
    <property type="entry name" value="Aspartate Aminotransferase, domain 1"/>
    <property type="match status" value="1"/>
</dbReference>
<dbReference type="SUPFAM" id="SSF53383">
    <property type="entry name" value="PLP-dependent transferases"/>
    <property type="match status" value="1"/>
</dbReference>
<dbReference type="RefSeq" id="WP_117003769.1">
    <property type="nucleotide sequence ID" value="NZ_BMJS01000005.1"/>
</dbReference>
<reference evidence="4" key="1">
    <citation type="journal article" date="2014" name="Int. J. Syst. Evol. Microbiol.">
        <title>Complete genome sequence of Corynebacterium casei LMG S-19264T (=DSM 44701T), isolated from a smear-ripened cheese.</title>
        <authorList>
            <consortium name="US DOE Joint Genome Institute (JGI-PGF)"/>
            <person name="Walter F."/>
            <person name="Albersmeier A."/>
            <person name="Kalinowski J."/>
            <person name="Ruckert C."/>
        </authorList>
    </citation>
    <scope>NUCLEOTIDE SEQUENCE</scope>
    <source>
        <strain evidence="4">CGMCC 1.15758</strain>
    </source>
</reference>
<keyword evidence="5" id="KW-1185">Reference proteome</keyword>
<dbReference type="InterPro" id="IPR049943">
    <property type="entry name" value="Ser_HO-MeTrfase-like"/>
</dbReference>